<gene>
    <name evidence="4" type="primary">LOC108682959</name>
</gene>
<proteinExistence type="predicted"/>
<name>A0A8B7PQG9_HYAAZ</name>
<evidence type="ECO:0000313" key="3">
    <source>
        <dbReference type="Proteomes" id="UP000694843"/>
    </source>
</evidence>
<sequence>MVSIRRTTSLDALTSRPAGPHEWSRPITLHTLLLLHKHTQTPAAWVEEWTDVPPPGWCGSGVPTAAGASVDDAVDVTTAATSHDHRRRPHSNPCSPRHAPCSNAVVPSLGASPARRTLSIRRTPDRGLQDSPSSPPPLWCPSPSVLAPTALPLQGEPLDKFIRQSNDLICVQLNDGRRAPLPGCGLKTRSVNTQTTSSPHSASPHSPQPDYSPIDCSFSPVACSPSGSPLDSPTAEGDGKLRSNSSPHINKFLAREPPTGSQRVALRVRDGRCESAEPFVAPKPSVPFTLRPSLGSAFCPPQMRTSAAAGDMTGDRLHPSDPRDACGPLTQQQRVSDHLAPHFPNADVERLADNACDTVSSKCSASLGLDDIQYPSNAGLASLSDASMLASPAAGIQ</sequence>
<dbReference type="PANTHER" id="PTHR14972:SF8">
    <property type="entry name" value="GLUCOCORTICOID-INDUCED TRANSCRIPT 1 PROTEIN-LIKE ISOFORM X1"/>
    <property type="match status" value="1"/>
</dbReference>
<dbReference type="RefSeq" id="XP_018027716.1">
    <property type="nucleotide sequence ID" value="XM_018172227.2"/>
</dbReference>
<feature type="compositionally biased region" description="Polar residues" evidence="2">
    <location>
        <begin position="1"/>
        <end position="12"/>
    </location>
</feature>
<feature type="region of interest" description="Disordered" evidence="2">
    <location>
        <begin position="1"/>
        <end position="22"/>
    </location>
</feature>
<feature type="compositionally biased region" description="Low complexity" evidence="2">
    <location>
        <begin position="193"/>
        <end position="209"/>
    </location>
</feature>
<dbReference type="PANTHER" id="PTHR14972">
    <property type="entry name" value="AGAP011572-PA"/>
    <property type="match status" value="1"/>
</dbReference>
<dbReference type="OrthoDB" id="10037581at2759"/>
<evidence type="ECO:0000256" key="1">
    <source>
        <dbReference type="ARBA" id="ARBA00022553"/>
    </source>
</evidence>
<dbReference type="KEGG" id="hazt:108682959"/>
<dbReference type="Proteomes" id="UP000694843">
    <property type="component" value="Unplaced"/>
</dbReference>
<dbReference type="Pfam" id="PF15388">
    <property type="entry name" value="FAM117"/>
    <property type="match status" value="1"/>
</dbReference>
<organism evidence="3 4">
    <name type="scientific">Hyalella azteca</name>
    <name type="common">Amphipod</name>
    <dbReference type="NCBI Taxonomy" id="294128"/>
    <lineage>
        <taxon>Eukaryota</taxon>
        <taxon>Metazoa</taxon>
        <taxon>Ecdysozoa</taxon>
        <taxon>Arthropoda</taxon>
        <taxon>Crustacea</taxon>
        <taxon>Multicrustacea</taxon>
        <taxon>Malacostraca</taxon>
        <taxon>Eumalacostraca</taxon>
        <taxon>Peracarida</taxon>
        <taxon>Amphipoda</taxon>
        <taxon>Senticaudata</taxon>
        <taxon>Talitrida</taxon>
        <taxon>Talitroidea</taxon>
        <taxon>Hyalellidae</taxon>
        <taxon>Hyalella</taxon>
    </lineage>
</organism>
<dbReference type="InterPro" id="IPR026642">
    <property type="entry name" value="Glcci1/FAM117"/>
</dbReference>
<reference evidence="4" key="1">
    <citation type="submission" date="2025-08" db="UniProtKB">
        <authorList>
            <consortium name="RefSeq"/>
        </authorList>
    </citation>
    <scope>IDENTIFICATION</scope>
    <source>
        <tissue evidence="4">Whole organism</tissue>
    </source>
</reference>
<accession>A0A8B7PQG9</accession>
<keyword evidence="3" id="KW-1185">Reference proteome</keyword>
<keyword evidence="1" id="KW-0597">Phosphoprotein</keyword>
<dbReference type="AlphaFoldDB" id="A0A8B7PQG9"/>
<dbReference type="GeneID" id="108682959"/>
<dbReference type="OMA" id="CESAEPF"/>
<protein>
    <submittedName>
        <fullName evidence="4">Uncharacterized protein LOC108682959</fullName>
    </submittedName>
</protein>
<evidence type="ECO:0000256" key="2">
    <source>
        <dbReference type="SAM" id="MobiDB-lite"/>
    </source>
</evidence>
<feature type="region of interest" description="Disordered" evidence="2">
    <location>
        <begin position="79"/>
        <end position="141"/>
    </location>
</feature>
<evidence type="ECO:0000313" key="4">
    <source>
        <dbReference type="RefSeq" id="XP_018027716.1"/>
    </source>
</evidence>
<feature type="region of interest" description="Disordered" evidence="2">
    <location>
        <begin position="181"/>
        <end position="262"/>
    </location>
</feature>